<reference evidence="5" key="1">
    <citation type="submission" date="2025-08" db="UniProtKB">
        <authorList>
            <consortium name="RefSeq"/>
        </authorList>
    </citation>
    <scope>IDENTIFICATION</scope>
</reference>
<feature type="compositionally biased region" description="Low complexity" evidence="1">
    <location>
        <begin position="71"/>
        <end position="80"/>
    </location>
</feature>
<protein>
    <submittedName>
        <fullName evidence="5">Aminopeptidase N-like</fullName>
    </submittedName>
</protein>
<dbReference type="InterPro" id="IPR042097">
    <property type="entry name" value="Aminopeptidase_N-like_N_sf"/>
</dbReference>
<keyword evidence="2" id="KW-0472">Membrane</keyword>
<dbReference type="Proteomes" id="UP000695022">
    <property type="component" value="Unplaced"/>
</dbReference>
<dbReference type="PANTHER" id="PTHR11533">
    <property type="entry name" value="PROTEASE M1 ZINC METALLOPROTEASE"/>
    <property type="match status" value="1"/>
</dbReference>
<feature type="region of interest" description="Disordered" evidence="1">
    <location>
        <begin position="71"/>
        <end position="98"/>
    </location>
</feature>
<feature type="compositionally biased region" description="Basic and acidic residues" evidence="1">
    <location>
        <begin position="1"/>
        <end position="11"/>
    </location>
</feature>
<feature type="region of interest" description="Disordered" evidence="1">
    <location>
        <begin position="1"/>
        <end position="27"/>
    </location>
</feature>
<name>A0ABM1EAY2_PRICU</name>
<evidence type="ECO:0000313" key="4">
    <source>
        <dbReference type="Proteomes" id="UP000695022"/>
    </source>
</evidence>
<dbReference type="Pfam" id="PF17900">
    <property type="entry name" value="Peptidase_M1_N"/>
    <property type="match status" value="1"/>
</dbReference>
<feature type="domain" description="Aminopeptidase N-like N-terminal" evidence="3">
    <location>
        <begin position="104"/>
        <end position="222"/>
    </location>
</feature>
<sequence>MSNGYDGKERFAMSSESGTGSTSGSSSIKFKESKGVFLSRAAAVLLALIAVACVIGVGVIVAYTKPGCDDASGAGSAAGEPRPEAEAEPSASRPTDVRLPRGVVPLHYNVELRPNLDPTVFKFDGWVEILIECRQPTDNVTMHVNKLTTRNGALRSADAYADDDTPTIASVSRDDAKQFLIYELRGKLHAGRRYWIRMDFEGDLEDDLVGLYRSKYTTSTGEVR</sequence>
<dbReference type="InterPro" id="IPR050344">
    <property type="entry name" value="Peptidase_M1_aminopeptidases"/>
</dbReference>
<feature type="transmembrane region" description="Helical" evidence="2">
    <location>
        <begin position="37"/>
        <end position="63"/>
    </location>
</feature>
<organism evidence="4 5">
    <name type="scientific">Priapulus caudatus</name>
    <name type="common">Priapulid worm</name>
    <dbReference type="NCBI Taxonomy" id="37621"/>
    <lineage>
        <taxon>Eukaryota</taxon>
        <taxon>Metazoa</taxon>
        <taxon>Ecdysozoa</taxon>
        <taxon>Scalidophora</taxon>
        <taxon>Priapulida</taxon>
        <taxon>Priapulimorpha</taxon>
        <taxon>Priapulimorphida</taxon>
        <taxon>Priapulidae</taxon>
        <taxon>Priapulus</taxon>
    </lineage>
</organism>
<dbReference type="SUPFAM" id="SSF63737">
    <property type="entry name" value="Leukotriene A4 hydrolase N-terminal domain"/>
    <property type="match status" value="1"/>
</dbReference>
<evidence type="ECO:0000259" key="3">
    <source>
        <dbReference type="Pfam" id="PF17900"/>
    </source>
</evidence>
<keyword evidence="2" id="KW-1133">Transmembrane helix</keyword>
<dbReference type="GeneID" id="106810488"/>
<evidence type="ECO:0000256" key="2">
    <source>
        <dbReference type="SAM" id="Phobius"/>
    </source>
</evidence>
<evidence type="ECO:0000313" key="5">
    <source>
        <dbReference type="RefSeq" id="XP_014669353.1"/>
    </source>
</evidence>
<dbReference type="Gene3D" id="2.60.40.1730">
    <property type="entry name" value="tricorn interacting facor f3 domain"/>
    <property type="match status" value="1"/>
</dbReference>
<evidence type="ECO:0000256" key="1">
    <source>
        <dbReference type="SAM" id="MobiDB-lite"/>
    </source>
</evidence>
<dbReference type="InterPro" id="IPR045357">
    <property type="entry name" value="Aminopeptidase_N-like_N"/>
</dbReference>
<proteinExistence type="predicted"/>
<dbReference type="RefSeq" id="XP_014669353.1">
    <property type="nucleotide sequence ID" value="XM_014813867.1"/>
</dbReference>
<dbReference type="PANTHER" id="PTHR11533:SF294">
    <property type="entry name" value="THYROTROPIN-RELEASING HORMONE-DEGRADING ECTOENZYME"/>
    <property type="match status" value="1"/>
</dbReference>
<feature type="compositionally biased region" description="Low complexity" evidence="1">
    <location>
        <begin position="14"/>
        <end position="27"/>
    </location>
</feature>
<keyword evidence="2" id="KW-0812">Transmembrane</keyword>
<gene>
    <name evidence="5" type="primary">LOC106810488</name>
</gene>
<accession>A0ABM1EAY2</accession>
<keyword evidence="4" id="KW-1185">Reference proteome</keyword>